<dbReference type="AlphaFoldDB" id="A0A835BFI2"/>
<evidence type="ECO:0000256" key="1">
    <source>
        <dbReference type="SAM" id="MobiDB-lite"/>
    </source>
</evidence>
<dbReference type="Pfam" id="PF00076">
    <property type="entry name" value="RRM_1"/>
    <property type="match status" value="1"/>
</dbReference>
<dbReference type="InterPro" id="IPR000504">
    <property type="entry name" value="RRM_dom"/>
</dbReference>
<keyword evidence="4" id="KW-1185">Reference proteome</keyword>
<dbReference type="EMBL" id="JACEFO010002056">
    <property type="protein sequence ID" value="KAF8687491.1"/>
    <property type="molecule type" value="Genomic_DNA"/>
</dbReference>
<feature type="domain" description="RRM" evidence="2">
    <location>
        <begin position="19"/>
        <end position="50"/>
    </location>
</feature>
<dbReference type="InterPro" id="IPR035979">
    <property type="entry name" value="RBD_domain_sf"/>
</dbReference>
<gene>
    <name evidence="3" type="ORF">HU200_043187</name>
</gene>
<dbReference type="SUPFAM" id="SSF54928">
    <property type="entry name" value="RNA-binding domain, RBD"/>
    <property type="match status" value="1"/>
</dbReference>
<reference evidence="3" key="1">
    <citation type="submission" date="2020-07" db="EMBL/GenBank/DDBJ databases">
        <title>Genome sequence and genetic diversity analysis of an under-domesticated orphan crop, white fonio (Digitaria exilis).</title>
        <authorList>
            <person name="Bennetzen J.L."/>
            <person name="Chen S."/>
            <person name="Ma X."/>
            <person name="Wang X."/>
            <person name="Yssel A.E.J."/>
            <person name="Chaluvadi S.R."/>
            <person name="Johnson M."/>
            <person name="Gangashetty P."/>
            <person name="Hamidou F."/>
            <person name="Sanogo M.D."/>
            <person name="Zwaenepoel A."/>
            <person name="Wallace J."/>
            <person name="Van De Peer Y."/>
            <person name="Van Deynze A."/>
        </authorList>
    </citation>
    <scope>NUCLEOTIDE SEQUENCE</scope>
    <source>
        <tissue evidence="3">Leaves</tissue>
    </source>
</reference>
<protein>
    <recommendedName>
        <fullName evidence="2">RRM domain-containing protein</fullName>
    </recommendedName>
</protein>
<organism evidence="3 4">
    <name type="scientific">Digitaria exilis</name>
    <dbReference type="NCBI Taxonomy" id="1010633"/>
    <lineage>
        <taxon>Eukaryota</taxon>
        <taxon>Viridiplantae</taxon>
        <taxon>Streptophyta</taxon>
        <taxon>Embryophyta</taxon>
        <taxon>Tracheophyta</taxon>
        <taxon>Spermatophyta</taxon>
        <taxon>Magnoliopsida</taxon>
        <taxon>Liliopsida</taxon>
        <taxon>Poales</taxon>
        <taxon>Poaceae</taxon>
        <taxon>PACMAD clade</taxon>
        <taxon>Panicoideae</taxon>
        <taxon>Panicodae</taxon>
        <taxon>Paniceae</taxon>
        <taxon>Anthephorinae</taxon>
        <taxon>Digitaria</taxon>
    </lineage>
</organism>
<dbReference type="Gene3D" id="3.30.70.330">
    <property type="match status" value="1"/>
</dbReference>
<evidence type="ECO:0000313" key="3">
    <source>
        <dbReference type="EMBL" id="KAF8687491.1"/>
    </source>
</evidence>
<sequence length="152" mass="16221">MPLQQTRRRARRSALRRVATDKKLRGFAFVEYLDDETALSACRNLRGRVLRVVLARHNPTAGKNDDEEELPVGVEAAAHAASLLAPGTRPSAGMSRRQVKEMVVALGREEDAGLMELAGAGGARRGGFLAWRGGEDGQGGSRKRGTGATGEG</sequence>
<proteinExistence type="predicted"/>
<comment type="caution">
    <text evidence="3">The sequence shown here is derived from an EMBL/GenBank/DDBJ whole genome shotgun (WGS) entry which is preliminary data.</text>
</comment>
<dbReference type="Proteomes" id="UP000636709">
    <property type="component" value="Unassembled WGS sequence"/>
</dbReference>
<dbReference type="GO" id="GO:0003729">
    <property type="term" value="F:mRNA binding"/>
    <property type="evidence" value="ECO:0007669"/>
    <property type="project" value="TreeGrafter"/>
</dbReference>
<dbReference type="GO" id="GO:0005847">
    <property type="term" value="C:mRNA cleavage and polyadenylation specificity factor complex"/>
    <property type="evidence" value="ECO:0007669"/>
    <property type="project" value="TreeGrafter"/>
</dbReference>
<dbReference type="PANTHER" id="PTHR45735:SF8">
    <property type="entry name" value="RRM DOMAIN-CONTAINING PROTEIN"/>
    <property type="match status" value="1"/>
</dbReference>
<accession>A0A835BFI2</accession>
<dbReference type="PANTHER" id="PTHR45735">
    <property type="entry name" value="CLEAVAGE STIMULATION FACTOR SUBUNIT 2"/>
    <property type="match status" value="1"/>
</dbReference>
<evidence type="ECO:0000313" key="4">
    <source>
        <dbReference type="Proteomes" id="UP000636709"/>
    </source>
</evidence>
<name>A0A835BFI2_9POAL</name>
<dbReference type="InterPro" id="IPR012677">
    <property type="entry name" value="Nucleotide-bd_a/b_plait_sf"/>
</dbReference>
<evidence type="ECO:0000259" key="2">
    <source>
        <dbReference type="Pfam" id="PF00076"/>
    </source>
</evidence>
<feature type="region of interest" description="Disordered" evidence="1">
    <location>
        <begin position="129"/>
        <end position="152"/>
    </location>
</feature>